<evidence type="ECO:0000256" key="3">
    <source>
        <dbReference type="ARBA" id="ARBA00022777"/>
    </source>
</evidence>
<keyword evidence="6" id="KW-0812">Transmembrane</keyword>
<dbReference type="RefSeq" id="WP_345729775.1">
    <property type="nucleotide sequence ID" value="NZ_BAAAYN010000025.1"/>
</dbReference>
<dbReference type="EMBL" id="BAAAYN010000025">
    <property type="protein sequence ID" value="GAA3389731.1"/>
    <property type="molecule type" value="Genomic_DNA"/>
</dbReference>
<sequence length="394" mass="42052">MRLPTLRRPRAADGDSATAGPARLDRRTKRLTQRLKPGDVAIIDHVDIDRVAGDALVASGVSAVINAAPSISGRYPNLGPEVIVGAGIPLVDAVGQEIFDHVREGQRIRIDGAAVYLGDELVGTGQRQDTETVAAAMTEAKAGLSVQLEAFAANTMEYMKRERDLLLDGVGVPEIRTPIDGRHCLIVVRGYDYREDLEVLGSYIREFRPVLIGVDGGADALVEAGYTPDLIVGDMDSVSDDVLRCGAEVVVHAYPDGRAPGLARVDRLGVRAVVFPAAATSEDIAMLLADERGATLIVAVGTHATLVEFLDKGRAGMASTFLTRLRVGGKLVDAKGVSRLYRQRVSSMSLFVLIAAALCAMAAALAISTVGRTSLQLLAEQWDNLVFQLQRLFS</sequence>
<comment type="caution">
    <text evidence="9">The sequence shown here is derived from an EMBL/GenBank/DDBJ whole genome shotgun (WGS) entry which is preliminary data.</text>
</comment>
<feature type="region of interest" description="Disordered" evidence="5">
    <location>
        <begin position="1"/>
        <end position="22"/>
    </location>
</feature>
<feature type="domain" description="Thiamin pyrophosphokinase catalytic" evidence="7">
    <location>
        <begin position="209"/>
        <end position="244"/>
    </location>
</feature>
<dbReference type="Pfam" id="PF12555">
    <property type="entry name" value="SteA-like_C"/>
    <property type="match status" value="1"/>
</dbReference>
<keyword evidence="10" id="KW-1185">Reference proteome</keyword>
<keyword evidence="4" id="KW-0067">ATP-binding</keyword>
<dbReference type="Proteomes" id="UP001501676">
    <property type="component" value="Unassembled WGS sequence"/>
</dbReference>
<evidence type="ECO:0000259" key="8">
    <source>
        <dbReference type="Pfam" id="PF12555"/>
    </source>
</evidence>
<keyword evidence="1" id="KW-0808">Transferase</keyword>
<reference evidence="10" key="1">
    <citation type="journal article" date="2019" name="Int. J. Syst. Evol. Microbiol.">
        <title>The Global Catalogue of Microorganisms (GCM) 10K type strain sequencing project: providing services to taxonomists for standard genome sequencing and annotation.</title>
        <authorList>
            <consortium name="The Broad Institute Genomics Platform"/>
            <consortium name="The Broad Institute Genome Sequencing Center for Infectious Disease"/>
            <person name="Wu L."/>
            <person name="Ma J."/>
        </authorList>
    </citation>
    <scope>NUCLEOTIDE SEQUENCE [LARGE SCALE GENOMIC DNA]</scope>
    <source>
        <strain evidence="10">JCM 9458</strain>
    </source>
</reference>
<dbReference type="InterPro" id="IPR036759">
    <property type="entry name" value="TPK_catalytic_sf"/>
</dbReference>
<dbReference type="Gene3D" id="3.40.50.10240">
    <property type="entry name" value="Thiamin pyrophosphokinase, catalytic domain"/>
    <property type="match status" value="1"/>
</dbReference>
<feature type="domain" description="SteA-like C-terminal" evidence="8">
    <location>
        <begin position="335"/>
        <end position="386"/>
    </location>
</feature>
<evidence type="ECO:0000256" key="1">
    <source>
        <dbReference type="ARBA" id="ARBA00022679"/>
    </source>
</evidence>
<evidence type="ECO:0000256" key="6">
    <source>
        <dbReference type="SAM" id="Phobius"/>
    </source>
</evidence>
<proteinExistence type="predicted"/>
<keyword evidence="6" id="KW-1133">Transmembrane helix</keyword>
<dbReference type="SUPFAM" id="SSF63999">
    <property type="entry name" value="Thiamin pyrophosphokinase, catalytic domain"/>
    <property type="match status" value="1"/>
</dbReference>
<dbReference type="Pfam" id="PF04263">
    <property type="entry name" value="TPK_catalytic"/>
    <property type="match status" value="1"/>
</dbReference>
<evidence type="ECO:0000256" key="4">
    <source>
        <dbReference type="ARBA" id="ARBA00022840"/>
    </source>
</evidence>
<keyword evidence="3" id="KW-0418">Kinase</keyword>
<evidence type="ECO:0000313" key="9">
    <source>
        <dbReference type="EMBL" id="GAA3389731.1"/>
    </source>
</evidence>
<evidence type="ECO:0000256" key="5">
    <source>
        <dbReference type="SAM" id="MobiDB-lite"/>
    </source>
</evidence>
<dbReference type="InterPro" id="IPR022215">
    <property type="entry name" value="SteA-like_C"/>
</dbReference>
<protein>
    <submittedName>
        <fullName evidence="9">Cytokinetic ring protein SteA</fullName>
    </submittedName>
</protein>
<keyword evidence="6" id="KW-0472">Membrane</keyword>
<name>A0ABP6T046_9ACTN</name>
<accession>A0ABP6T046</accession>
<evidence type="ECO:0000313" key="10">
    <source>
        <dbReference type="Proteomes" id="UP001501676"/>
    </source>
</evidence>
<keyword evidence="2" id="KW-0547">Nucleotide-binding</keyword>
<dbReference type="NCBIfam" id="NF040608">
    <property type="entry name" value="division_SteA"/>
    <property type="match status" value="1"/>
</dbReference>
<feature type="transmembrane region" description="Helical" evidence="6">
    <location>
        <begin position="348"/>
        <end position="367"/>
    </location>
</feature>
<evidence type="ECO:0000256" key="2">
    <source>
        <dbReference type="ARBA" id="ARBA00022741"/>
    </source>
</evidence>
<organism evidence="9 10">
    <name type="scientific">Cryptosporangium minutisporangium</name>
    <dbReference type="NCBI Taxonomy" id="113569"/>
    <lineage>
        <taxon>Bacteria</taxon>
        <taxon>Bacillati</taxon>
        <taxon>Actinomycetota</taxon>
        <taxon>Actinomycetes</taxon>
        <taxon>Cryptosporangiales</taxon>
        <taxon>Cryptosporangiaceae</taxon>
        <taxon>Cryptosporangium</taxon>
    </lineage>
</organism>
<gene>
    <name evidence="9" type="primary">steA</name>
    <name evidence="9" type="ORF">GCM10020369_41000</name>
</gene>
<dbReference type="InterPro" id="IPR047795">
    <property type="entry name" value="Put_SteA-like"/>
</dbReference>
<evidence type="ECO:0000259" key="7">
    <source>
        <dbReference type="Pfam" id="PF04263"/>
    </source>
</evidence>
<dbReference type="InterPro" id="IPR007371">
    <property type="entry name" value="TPK_catalytic"/>
</dbReference>